<gene>
    <name evidence="2" type="ORF">AVDCRST_MAG24-1079</name>
</gene>
<name>A0A6J4LNI3_9ACTN</name>
<feature type="region of interest" description="Disordered" evidence="1">
    <location>
        <begin position="1"/>
        <end position="41"/>
    </location>
</feature>
<sequence>EAAQPASPAQHRRLHPQLRPRQARSARGGGGGHAGHGGGCV</sequence>
<accession>A0A6J4LNI3</accession>
<reference evidence="2" key="1">
    <citation type="submission" date="2020-02" db="EMBL/GenBank/DDBJ databases">
        <authorList>
            <person name="Meier V. D."/>
        </authorList>
    </citation>
    <scope>NUCLEOTIDE SEQUENCE</scope>
    <source>
        <strain evidence="2">AVDCRST_MAG24</strain>
    </source>
</reference>
<feature type="non-terminal residue" evidence="2">
    <location>
        <position position="41"/>
    </location>
</feature>
<protein>
    <submittedName>
        <fullName evidence="2">Uncharacterized protein</fullName>
    </submittedName>
</protein>
<feature type="compositionally biased region" description="Basic residues" evidence="1">
    <location>
        <begin position="10"/>
        <end position="24"/>
    </location>
</feature>
<proteinExistence type="predicted"/>
<organism evidence="2">
    <name type="scientific">uncultured Nocardioidaceae bacterium</name>
    <dbReference type="NCBI Taxonomy" id="253824"/>
    <lineage>
        <taxon>Bacteria</taxon>
        <taxon>Bacillati</taxon>
        <taxon>Actinomycetota</taxon>
        <taxon>Actinomycetes</taxon>
        <taxon>Propionibacteriales</taxon>
        <taxon>Nocardioidaceae</taxon>
        <taxon>environmental samples</taxon>
    </lineage>
</organism>
<feature type="non-terminal residue" evidence="2">
    <location>
        <position position="1"/>
    </location>
</feature>
<feature type="compositionally biased region" description="Gly residues" evidence="1">
    <location>
        <begin position="27"/>
        <end position="41"/>
    </location>
</feature>
<evidence type="ECO:0000313" key="2">
    <source>
        <dbReference type="EMBL" id="CAA9336813.1"/>
    </source>
</evidence>
<evidence type="ECO:0000256" key="1">
    <source>
        <dbReference type="SAM" id="MobiDB-lite"/>
    </source>
</evidence>
<dbReference type="EMBL" id="CADCUF010000166">
    <property type="protein sequence ID" value="CAA9336813.1"/>
    <property type="molecule type" value="Genomic_DNA"/>
</dbReference>
<dbReference type="AlphaFoldDB" id="A0A6J4LNI3"/>